<gene>
    <name evidence="7" type="ORF">CLV85_2355</name>
</gene>
<sequence length="498" mass="51720">MALDQKSQESPDRTLRKGRLGVIGIVFFVVAAAAPLVGMTGAVPVAIVLGNGAAAPGAYLFAGIVLLLFSVGYAAMSQRVTNTGAFFAYVGRGLGRNAGIASSFVSILAYLTIQLAIYGFFGGVMAGQVGLLPWWAWTLLAWLVVTGLSLARVDVGAKLLGVLMLAEVTVLVIAAVAILADGGPEGLNWGASFSPDLILAGGLAGSAGIAFAFAFASFIGFEATAIYGEESVNPKRAVPRATYLAVGLITVLFAFTAFALVTGMGASNVIDQTLERSGGLEDPAAVLFTLASEYVGPWLATLMSILVLSSLFAGLLAFQNAASRYLFALGRGGVLASSVGTVNGRGAPGRASIIVSIISGVVIVLFAAFQLDPIGNMFFWFSGLAVVAIVLIEALVCVAIIRFFLQNKGTENIFVTMIAPILAFIGLVLAEYLLMSRFGLLAGDLTLAAGVDPTVTAFGLNAFGWFLVLSPFIAFVIGYVVSLVRKNLNEELLQDVIS</sequence>
<evidence type="ECO:0000259" key="6">
    <source>
        <dbReference type="Pfam" id="PF00324"/>
    </source>
</evidence>
<feature type="transmembrane region" description="Helical" evidence="5">
    <location>
        <begin position="298"/>
        <end position="318"/>
    </location>
</feature>
<dbReference type="Proteomes" id="UP000231742">
    <property type="component" value="Unassembled WGS sequence"/>
</dbReference>
<keyword evidence="4 5" id="KW-0472">Membrane</keyword>
<feature type="transmembrane region" description="Helical" evidence="5">
    <location>
        <begin position="377"/>
        <end position="401"/>
    </location>
</feature>
<protein>
    <submittedName>
        <fullName evidence="7">Amino acid/polyamine/organocation transporter (APC superfamily)</fullName>
    </submittedName>
</protein>
<evidence type="ECO:0000256" key="5">
    <source>
        <dbReference type="SAM" id="Phobius"/>
    </source>
</evidence>
<feature type="transmembrane region" description="Helical" evidence="5">
    <location>
        <begin position="160"/>
        <end position="180"/>
    </location>
</feature>
<feature type="transmembrane region" description="Helical" evidence="5">
    <location>
        <begin position="462"/>
        <end position="484"/>
    </location>
</feature>
<comment type="subcellular location">
    <subcellularLocation>
        <location evidence="1">Membrane</location>
        <topology evidence="1">Multi-pass membrane protein</topology>
    </subcellularLocation>
</comment>
<evidence type="ECO:0000313" key="7">
    <source>
        <dbReference type="EMBL" id="PJJ78776.1"/>
    </source>
</evidence>
<organism evidence="7 8">
    <name type="scientific">Salinibacterium amurskyense</name>
    <dbReference type="NCBI Taxonomy" id="205941"/>
    <lineage>
        <taxon>Bacteria</taxon>
        <taxon>Bacillati</taxon>
        <taxon>Actinomycetota</taxon>
        <taxon>Actinomycetes</taxon>
        <taxon>Micrococcales</taxon>
        <taxon>Microbacteriaceae</taxon>
        <taxon>Salinibacterium</taxon>
    </lineage>
</organism>
<accession>A0A2M9D3K8</accession>
<evidence type="ECO:0000313" key="8">
    <source>
        <dbReference type="Proteomes" id="UP000231742"/>
    </source>
</evidence>
<feature type="transmembrane region" description="Helical" evidence="5">
    <location>
        <begin position="97"/>
        <end position="122"/>
    </location>
</feature>
<reference evidence="7 8" key="1">
    <citation type="submission" date="2017-11" db="EMBL/GenBank/DDBJ databases">
        <title>Genomic Encyclopedia of Archaeal and Bacterial Type Strains, Phase II (KMG-II): From Individual Species to Whole Genera.</title>
        <authorList>
            <person name="Goeker M."/>
        </authorList>
    </citation>
    <scope>NUCLEOTIDE SEQUENCE [LARGE SCALE GENOMIC DNA]</scope>
    <source>
        <strain evidence="7 8">DSM 16400</strain>
    </source>
</reference>
<dbReference type="RefSeq" id="WP_100389790.1">
    <property type="nucleotide sequence ID" value="NZ_BMZU01000003.1"/>
</dbReference>
<dbReference type="InterPro" id="IPR004841">
    <property type="entry name" value="AA-permease/SLC12A_dom"/>
</dbReference>
<name>A0A2M9D3K8_9MICO</name>
<keyword evidence="2 5" id="KW-0812">Transmembrane</keyword>
<feature type="transmembrane region" description="Helical" evidence="5">
    <location>
        <begin position="53"/>
        <end position="76"/>
    </location>
</feature>
<keyword evidence="8" id="KW-1185">Reference proteome</keyword>
<proteinExistence type="predicted"/>
<dbReference type="PANTHER" id="PTHR42770:SF16">
    <property type="entry name" value="AMINO ACID PERMEASE"/>
    <property type="match status" value="1"/>
</dbReference>
<feature type="transmembrane region" description="Helical" evidence="5">
    <location>
        <begin position="200"/>
        <end position="221"/>
    </location>
</feature>
<comment type="caution">
    <text evidence="7">The sequence shown here is derived from an EMBL/GenBank/DDBJ whole genome shotgun (WGS) entry which is preliminary data.</text>
</comment>
<feature type="domain" description="Amino acid permease/ SLC12A" evidence="6">
    <location>
        <begin position="37"/>
        <end position="428"/>
    </location>
</feature>
<dbReference type="InterPro" id="IPR050367">
    <property type="entry name" value="APC_superfamily"/>
</dbReference>
<feature type="transmembrane region" description="Helical" evidence="5">
    <location>
        <begin position="241"/>
        <end position="261"/>
    </location>
</feature>
<dbReference type="PIRSF" id="PIRSF006060">
    <property type="entry name" value="AA_transporter"/>
    <property type="match status" value="1"/>
</dbReference>
<dbReference type="GO" id="GO:0055085">
    <property type="term" value="P:transmembrane transport"/>
    <property type="evidence" value="ECO:0007669"/>
    <property type="project" value="InterPro"/>
</dbReference>
<dbReference type="OrthoDB" id="137613at2"/>
<dbReference type="Pfam" id="PF00324">
    <property type="entry name" value="AA_permease"/>
    <property type="match status" value="1"/>
</dbReference>
<evidence type="ECO:0000256" key="3">
    <source>
        <dbReference type="ARBA" id="ARBA00022989"/>
    </source>
</evidence>
<feature type="transmembrane region" description="Helical" evidence="5">
    <location>
        <begin position="353"/>
        <end position="371"/>
    </location>
</feature>
<evidence type="ECO:0000256" key="1">
    <source>
        <dbReference type="ARBA" id="ARBA00004141"/>
    </source>
</evidence>
<feature type="transmembrane region" description="Helical" evidence="5">
    <location>
        <begin position="413"/>
        <end position="435"/>
    </location>
</feature>
<dbReference type="EMBL" id="PGFH01000002">
    <property type="protein sequence ID" value="PJJ78776.1"/>
    <property type="molecule type" value="Genomic_DNA"/>
</dbReference>
<feature type="transmembrane region" description="Helical" evidence="5">
    <location>
        <begin position="134"/>
        <end position="153"/>
    </location>
</feature>
<dbReference type="GO" id="GO:0016020">
    <property type="term" value="C:membrane"/>
    <property type="evidence" value="ECO:0007669"/>
    <property type="project" value="UniProtKB-SubCell"/>
</dbReference>
<feature type="transmembrane region" description="Helical" evidence="5">
    <location>
        <begin position="20"/>
        <end position="47"/>
    </location>
</feature>
<dbReference type="PANTHER" id="PTHR42770">
    <property type="entry name" value="AMINO ACID TRANSPORTER-RELATED"/>
    <property type="match status" value="1"/>
</dbReference>
<dbReference type="AlphaFoldDB" id="A0A2M9D3K8"/>
<dbReference type="Gene3D" id="1.20.1740.10">
    <property type="entry name" value="Amino acid/polyamine transporter I"/>
    <property type="match status" value="1"/>
</dbReference>
<keyword evidence="3 5" id="KW-1133">Transmembrane helix</keyword>
<evidence type="ECO:0000256" key="4">
    <source>
        <dbReference type="ARBA" id="ARBA00023136"/>
    </source>
</evidence>
<evidence type="ECO:0000256" key="2">
    <source>
        <dbReference type="ARBA" id="ARBA00022692"/>
    </source>
</evidence>